<dbReference type="PATRIC" id="fig|216942.3.peg.96"/>
<dbReference type="RefSeq" id="WP_075057862.1">
    <property type="nucleotide sequence ID" value="NZ_CP012357.1"/>
</dbReference>
<evidence type="ECO:0000313" key="2">
    <source>
        <dbReference type="EMBL" id="AKX33764.1"/>
    </source>
</evidence>
<evidence type="ECO:0000313" key="3">
    <source>
        <dbReference type="Proteomes" id="UP000067476"/>
    </source>
</evidence>
<reference evidence="2 3" key="1">
    <citation type="journal article" date="2015" name="Genome Announc.">
        <title>Complete Genome Sequence of Spiroplasma litorale TN-1T (DSM 21781), a Bacterium Isolated from a Green-Eyed Horsefly (Tabanus nigrovittatus).</title>
        <authorList>
            <person name="Lo W.S."/>
            <person name="Lai Y.C."/>
            <person name="Lien Y.W."/>
            <person name="Wang T.H."/>
            <person name="Kuo C.H."/>
        </authorList>
    </citation>
    <scope>NUCLEOTIDE SEQUENCE [LARGE SCALE GENOMIC DNA]</scope>
    <source>
        <strain evidence="2 3">TN-1</strain>
    </source>
</reference>
<sequence>MENTKNLKEIKPKKTKVKKEMGAHSKIKTLFLINLKRVIVNKGIIAMACIFIILNVLFTISTSSSISLDTYITLIAQFILQLFFFIIFLTLLVNDLYKKQMIDGIQIIEVRSGIKITNSFFMRYLIYLTIAFSLCTLNMLISVALRNKSLFETSISASIYWSTYFFFFIFTLIWAPIIIAINVSVSVAGSVVLNIFLGTVVIFSQLISGVVLQTTQYDYFTSANLTTNPIWTARVELSYSFYDEFKNDDKISKWFNDSFFAKVNNNLNYFYVEDEEGAPEPENNSSLNLKNNFKFNYKTWKSSQEYNYNNNGGHSSSANPYEQLLSQMLYGYKLNYALDYNGNKPVHVLENTNIYSFLSEVYNLIDTNFLDSSKKAPHNNAAEPVFWDTTNGNVIKLSPLIEWLDKQESMKDYKSYLEWLDKNYDKYIYSIMSTRVSDYNSSDYYTPFQLIYNNSGTSNPSIDWNRFIPLNPKTQEKTTEYNNNVNKIYNRYPELLLFNWFVLSNFSNSVRIDSAKNSNSKSLDAFLSAADSIGGSSSNYLTFNPFTHFSTMYFNSFSSPVTNDLFSSIYNVAMWQGSRKPIVNLKSLAKYDSENRKDDEISPIYEEYKPERNATFSVTGAYVFYLLFSALITYFSFLIFKRFSRI</sequence>
<dbReference type="Proteomes" id="UP000067476">
    <property type="component" value="Chromosome"/>
</dbReference>
<feature type="transmembrane region" description="Helical" evidence="1">
    <location>
        <begin position="165"/>
        <end position="185"/>
    </location>
</feature>
<feature type="transmembrane region" description="Helical" evidence="1">
    <location>
        <begin position="192"/>
        <end position="212"/>
    </location>
</feature>
<dbReference type="AlphaFoldDB" id="A0A0K1W0E3"/>
<dbReference type="EMBL" id="CP012357">
    <property type="protein sequence ID" value="AKX33764.1"/>
    <property type="molecule type" value="Genomic_DNA"/>
</dbReference>
<accession>A0A0K1W0E3</accession>
<proteinExistence type="predicted"/>
<feature type="transmembrane region" description="Helical" evidence="1">
    <location>
        <begin position="70"/>
        <end position="93"/>
    </location>
</feature>
<feature type="transmembrane region" description="Helical" evidence="1">
    <location>
        <begin position="38"/>
        <end position="58"/>
    </location>
</feature>
<evidence type="ECO:0000256" key="1">
    <source>
        <dbReference type="SAM" id="Phobius"/>
    </source>
</evidence>
<keyword evidence="1" id="KW-1133">Transmembrane helix</keyword>
<feature type="transmembrane region" description="Helical" evidence="1">
    <location>
        <begin position="124"/>
        <end position="145"/>
    </location>
</feature>
<organism evidence="2 3">
    <name type="scientific">Spiroplasma litorale</name>
    <dbReference type="NCBI Taxonomy" id="216942"/>
    <lineage>
        <taxon>Bacteria</taxon>
        <taxon>Bacillati</taxon>
        <taxon>Mycoplasmatota</taxon>
        <taxon>Mollicutes</taxon>
        <taxon>Entomoplasmatales</taxon>
        <taxon>Spiroplasmataceae</taxon>
        <taxon>Spiroplasma</taxon>
    </lineage>
</organism>
<dbReference type="OrthoDB" id="387698at2"/>
<feature type="transmembrane region" description="Helical" evidence="1">
    <location>
        <begin position="622"/>
        <end position="640"/>
    </location>
</feature>
<keyword evidence="3" id="KW-1185">Reference proteome</keyword>
<name>A0A0K1W0E3_9MOLU</name>
<keyword evidence="1" id="KW-0472">Membrane</keyword>
<dbReference type="STRING" id="216942.SLITO_v1c00960"/>
<gene>
    <name evidence="2" type="ORF">SLITO_v1c00960</name>
</gene>
<dbReference type="KEGG" id="sll:SLITO_v1c00960"/>
<protein>
    <submittedName>
        <fullName evidence="2">Uncharacterized protein</fullName>
    </submittedName>
</protein>
<keyword evidence="1" id="KW-0812">Transmembrane</keyword>